<dbReference type="InterPro" id="IPR029058">
    <property type="entry name" value="AB_hydrolase_fold"/>
</dbReference>
<dbReference type="EMBL" id="JACBZT010000001">
    <property type="protein sequence ID" value="NYJ06431.1"/>
    <property type="molecule type" value="Genomic_DNA"/>
</dbReference>
<dbReference type="AlphaFoldDB" id="A0A853CGX9"/>
<reference evidence="1 2" key="1">
    <citation type="submission" date="2020-07" db="EMBL/GenBank/DDBJ databases">
        <title>Sequencing the genomes of 1000 actinobacteria strains.</title>
        <authorList>
            <person name="Klenk H.-P."/>
        </authorList>
    </citation>
    <scope>NUCLEOTIDE SEQUENCE [LARGE SCALE GENOMIC DNA]</scope>
    <source>
        <strain evidence="1 2">DSM 104001</strain>
    </source>
</reference>
<organism evidence="1 2">
    <name type="scientific">Petropleomorpha daqingensis</name>
    <dbReference type="NCBI Taxonomy" id="2026353"/>
    <lineage>
        <taxon>Bacteria</taxon>
        <taxon>Bacillati</taxon>
        <taxon>Actinomycetota</taxon>
        <taxon>Actinomycetes</taxon>
        <taxon>Geodermatophilales</taxon>
        <taxon>Geodermatophilaceae</taxon>
        <taxon>Petropleomorpha</taxon>
    </lineage>
</organism>
<evidence type="ECO:0000313" key="1">
    <source>
        <dbReference type="EMBL" id="NYJ06431.1"/>
    </source>
</evidence>
<dbReference type="RefSeq" id="WP_179717542.1">
    <property type="nucleotide sequence ID" value="NZ_JACBZT010000001.1"/>
</dbReference>
<sequence>MAPTVVYVHGNGNKPAETTLKRIWDEALFGGPAGDRSRMAYWADLRYPAPLPDHETDELAMAPGGEEGVADDELHPEELVVEAVMQAHAETLLETPVTAGGGVAEEAVPGAALDSWVRDMAYVADALVRGESETDEEAVPLPKAARVAIFRTLVKRTFTDVYAYFFGGSGEGMRERVRDALDAVHGPVVVVSHSLGTIIAYDVLRERSREVPLLVTAGSPLAVQEIQDLVTHPLRVPDGVTAWRNVCDARDLVALDKTIRPEYPPADRVRDFLVVNDSGNHHDIGDYLRTAPVHDAVAALLA</sequence>
<keyword evidence="2" id="KW-1185">Reference proteome</keyword>
<comment type="caution">
    <text evidence="1">The sequence shown here is derived from an EMBL/GenBank/DDBJ whole genome shotgun (WGS) entry which is preliminary data.</text>
</comment>
<proteinExistence type="predicted"/>
<evidence type="ECO:0000313" key="2">
    <source>
        <dbReference type="Proteomes" id="UP000541969"/>
    </source>
</evidence>
<gene>
    <name evidence="1" type="ORF">GGQ55_002709</name>
</gene>
<accession>A0A853CGX9</accession>
<dbReference type="Gene3D" id="3.40.50.1820">
    <property type="entry name" value="alpha/beta hydrolase"/>
    <property type="match status" value="1"/>
</dbReference>
<evidence type="ECO:0008006" key="3">
    <source>
        <dbReference type="Google" id="ProtNLM"/>
    </source>
</evidence>
<dbReference type="Proteomes" id="UP000541969">
    <property type="component" value="Unassembled WGS sequence"/>
</dbReference>
<protein>
    <recommendedName>
        <fullName evidence="3">Alpha/beta hydrolase</fullName>
    </recommendedName>
</protein>
<name>A0A853CGX9_9ACTN</name>
<dbReference type="SUPFAM" id="SSF53474">
    <property type="entry name" value="alpha/beta-Hydrolases"/>
    <property type="match status" value="1"/>
</dbReference>